<feature type="binding site" evidence="2">
    <location>
        <position position="320"/>
    </location>
    <ligand>
        <name>L-glutamate</name>
        <dbReference type="ChEBI" id="CHEBI:29985"/>
    </ligand>
</feature>
<proteinExistence type="predicted"/>
<feature type="binding site" evidence="2">
    <location>
        <begin position="348"/>
        <end position="349"/>
    </location>
    <ligand>
        <name>L-glutamate</name>
        <dbReference type="ChEBI" id="CHEBI:29985"/>
    </ligand>
</feature>
<comment type="caution">
    <text evidence="4">The sequence shown here is derived from an EMBL/GenBank/DDBJ whole genome shotgun (WGS) entry which is preliminary data.</text>
</comment>
<dbReference type="GO" id="GO:0005886">
    <property type="term" value="C:plasma membrane"/>
    <property type="evidence" value="ECO:0007669"/>
    <property type="project" value="TreeGrafter"/>
</dbReference>
<gene>
    <name evidence="4" type="ORF">B0T18DRAFT_393722</name>
</gene>
<dbReference type="InterPro" id="IPR029055">
    <property type="entry name" value="Ntn_hydrolases_N"/>
</dbReference>
<dbReference type="AlphaFoldDB" id="A0AA40EKM2"/>
<evidence type="ECO:0000313" key="5">
    <source>
        <dbReference type="Proteomes" id="UP001172155"/>
    </source>
</evidence>
<dbReference type="InterPro" id="IPR043137">
    <property type="entry name" value="GGT_ssub_C"/>
</dbReference>
<reference evidence="4" key="1">
    <citation type="submission" date="2023-06" db="EMBL/GenBank/DDBJ databases">
        <title>Genome-scale phylogeny and comparative genomics of the fungal order Sordariales.</title>
        <authorList>
            <consortium name="Lawrence Berkeley National Laboratory"/>
            <person name="Hensen N."/>
            <person name="Bonometti L."/>
            <person name="Westerberg I."/>
            <person name="Brannstrom I.O."/>
            <person name="Guillou S."/>
            <person name="Cros-Aarteil S."/>
            <person name="Calhoun S."/>
            <person name="Haridas S."/>
            <person name="Kuo A."/>
            <person name="Mondo S."/>
            <person name="Pangilinan J."/>
            <person name="Riley R."/>
            <person name="LaButti K."/>
            <person name="Andreopoulos B."/>
            <person name="Lipzen A."/>
            <person name="Chen C."/>
            <person name="Yanf M."/>
            <person name="Daum C."/>
            <person name="Ng V."/>
            <person name="Clum A."/>
            <person name="Steindorff A."/>
            <person name="Ohm R."/>
            <person name="Martin F."/>
            <person name="Silar P."/>
            <person name="Natvig D."/>
            <person name="Lalanne C."/>
            <person name="Gautier V."/>
            <person name="Ament-velasquez S.L."/>
            <person name="Kruys A."/>
            <person name="Hutchinson M.I."/>
            <person name="Powell A.J."/>
            <person name="Barry K."/>
            <person name="Miller A.N."/>
            <person name="Grigoriev I.V."/>
            <person name="Debuchy R."/>
            <person name="Gladieux P."/>
            <person name="Thoren M.H."/>
            <person name="Johannesson H."/>
        </authorList>
    </citation>
    <scope>NUCLEOTIDE SEQUENCE</scope>
    <source>
        <strain evidence="4">SMH3187-1</strain>
    </source>
</reference>
<feature type="active site" description="Nucleophile" evidence="1">
    <location>
        <position position="278"/>
    </location>
</feature>
<feature type="chain" id="PRO_5041261777" evidence="3">
    <location>
        <begin position="33"/>
        <end position="468"/>
    </location>
</feature>
<accession>A0AA40EKM2</accession>
<keyword evidence="5" id="KW-1185">Reference proteome</keyword>
<feature type="signal peptide" evidence="3">
    <location>
        <begin position="1"/>
        <end position="32"/>
    </location>
</feature>
<protein>
    <submittedName>
        <fullName evidence="4">Nucleophile aminohydrolase</fullName>
    </submittedName>
</protein>
<evidence type="ECO:0000256" key="1">
    <source>
        <dbReference type="PIRSR" id="PIRSR600101-1"/>
    </source>
</evidence>
<dbReference type="Pfam" id="PF01019">
    <property type="entry name" value="G_glu_transpept"/>
    <property type="match status" value="2"/>
</dbReference>
<sequence>MNLHRFGREHNTLPCTLGVTALLLLSLPFTAALPPPQAPLRHNDRPQNGTRGAVACESALCSRIGTDMIELGGSAADALVAATLCVGVVAMYHSGIGGGGFLLVRDPERGVYETVDFRETAPAAAHRDMYAGLSDTASTVGGLAVAVPGEVRGLETVHERWGKLSWRTVVMPAVRVAREGFRVNEDLVRYMNRVGGNASFLVSDPAWAEDFAPNGTLVKLGDLMTRKRYANTLETIAIHGPDAFYYGKIAESIVNATQSSNGILTLADMAEYAIQTRTSHLVTTDSTGLTLSSTTTINLLFGALLLTPDTGIPLNNEMDDFSQPGRRNAFGYDPAPHNYIAPGKRPLSSISPVIAEREGGEVVLATGAAGGSRIVSATAETVWRVLGRGMGLEEAVRGSRVHDQLIPAETLVEEGVEESVVRGLMERGHNVTVVGVGLSAVHGVVRGEDGVFEAVGETRLKESGGSVV</sequence>
<name>A0AA40EKM2_9PEZI</name>
<evidence type="ECO:0000256" key="3">
    <source>
        <dbReference type="SAM" id="SignalP"/>
    </source>
</evidence>
<feature type="binding site" evidence="2">
    <location>
        <position position="118"/>
    </location>
    <ligand>
        <name>L-glutamate</name>
        <dbReference type="ChEBI" id="CHEBI:29985"/>
    </ligand>
</feature>
<organism evidence="4 5">
    <name type="scientific">Schizothecium vesticola</name>
    <dbReference type="NCBI Taxonomy" id="314040"/>
    <lineage>
        <taxon>Eukaryota</taxon>
        <taxon>Fungi</taxon>
        <taxon>Dikarya</taxon>
        <taxon>Ascomycota</taxon>
        <taxon>Pezizomycotina</taxon>
        <taxon>Sordariomycetes</taxon>
        <taxon>Sordariomycetidae</taxon>
        <taxon>Sordariales</taxon>
        <taxon>Schizotheciaceae</taxon>
        <taxon>Schizothecium</taxon>
    </lineage>
</organism>
<dbReference type="GO" id="GO:0036374">
    <property type="term" value="F:glutathione hydrolase activity"/>
    <property type="evidence" value="ECO:0007669"/>
    <property type="project" value="InterPro"/>
</dbReference>
<dbReference type="GO" id="GO:0006751">
    <property type="term" value="P:glutathione catabolic process"/>
    <property type="evidence" value="ECO:0007669"/>
    <property type="project" value="InterPro"/>
</dbReference>
<feature type="binding site" evidence="2">
    <location>
        <position position="371"/>
    </location>
    <ligand>
        <name>L-glutamate</name>
        <dbReference type="ChEBI" id="CHEBI:29985"/>
    </ligand>
</feature>
<dbReference type="PANTHER" id="PTHR11686">
    <property type="entry name" value="GAMMA GLUTAMYL TRANSPEPTIDASE"/>
    <property type="match status" value="1"/>
</dbReference>
<dbReference type="InterPro" id="IPR000101">
    <property type="entry name" value="GGT_peptidase"/>
</dbReference>
<keyword evidence="3" id="KW-0732">Signal</keyword>
<feature type="binding site" evidence="2">
    <location>
        <begin position="296"/>
        <end position="298"/>
    </location>
    <ligand>
        <name>L-glutamate</name>
        <dbReference type="ChEBI" id="CHEBI:29985"/>
    </ligand>
</feature>
<dbReference type="PANTHER" id="PTHR11686:SF62">
    <property type="entry name" value="GLUTATHIONE HYDROLASE"/>
    <property type="match status" value="1"/>
</dbReference>
<dbReference type="Proteomes" id="UP001172155">
    <property type="component" value="Unassembled WGS sequence"/>
</dbReference>
<dbReference type="SUPFAM" id="SSF56235">
    <property type="entry name" value="N-terminal nucleophile aminohydrolases (Ntn hydrolases)"/>
    <property type="match status" value="1"/>
</dbReference>
<evidence type="ECO:0000256" key="2">
    <source>
        <dbReference type="PIRSR" id="PIRSR600101-2"/>
    </source>
</evidence>
<dbReference type="PRINTS" id="PR01210">
    <property type="entry name" value="GGTRANSPTASE"/>
</dbReference>
<evidence type="ECO:0000313" key="4">
    <source>
        <dbReference type="EMBL" id="KAK0741019.1"/>
    </source>
</evidence>
<dbReference type="Gene3D" id="3.60.20.40">
    <property type="match status" value="1"/>
</dbReference>
<dbReference type="EMBL" id="JAUKUD010000006">
    <property type="protein sequence ID" value="KAK0741019.1"/>
    <property type="molecule type" value="Genomic_DNA"/>
</dbReference>